<organism evidence="2 3">
    <name type="scientific">Punica granatum</name>
    <name type="common">Pomegranate</name>
    <dbReference type="NCBI Taxonomy" id="22663"/>
    <lineage>
        <taxon>Eukaryota</taxon>
        <taxon>Viridiplantae</taxon>
        <taxon>Streptophyta</taxon>
        <taxon>Embryophyta</taxon>
        <taxon>Tracheophyta</taxon>
        <taxon>Spermatophyta</taxon>
        <taxon>Magnoliopsida</taxon>
        <taxon>eudicotyledons</taxon>
        <taxon>Gunneridae</taxon>
        <taxon>Pentapetalae</taxon>
        <taxon>rosids</taxon>
        <taxon>malvids</taxon>
        <taxon>Myrtales</taxon>
        <taxon>Lythraceae</taxon>
        <taxon>Punica</taxon>
    </lineage>
</organism>
<name>A0A2I0J9Y5_PUNGR</name>
<protein>
    <submittedName>
        <fullName evidence="2">Uncharacterized protein</fullName>
    </submittedName>
</protein>
<feature type="chain" id="PRO_5014141637" evidence="1">
    <location>
        <begin position="25"/>
        <end position="82"/>
    </location>
</feature>
<gene>
    <name evidence="2" type="ORF">CRG98_026536</name>
</gene>
<keyword evidence="3" id="KW-1185">Reference proteome</keyword>
<comment type="caution">
    <text evidence="2">The sequence shown here is derived from an EMBL/GenBank/DDBJ whole genome shotgun (WGS) entry which is preliminary data.</text>
</comment>
<proteinExistence type="predicted"/>
<feature type="signal peptide" evidence="1">
    <location>
        <begin position="1"/>
        <end position="24"/>
    </location>
</feature>
<reference evidence="2 3" key="1">
    <citation type="submission" date="2017-11" db="EMBL/GenBank/DDBJ databases">
        <title>De-novo sequencing of pomegranate (Punica granatum L.) genome.</title>
        <authorList>
            <person name="Akparov Z."/>
            <person name="Amiraslanov A."/>
            <person name="Hajiyeva S."/>
            <person name="Abbasov M."/>
            <person name="Kaur K."/>
            <person name="Hamwieh A."/>
            <person name="Solovyev V."/>
            <person name="Salamov A."/>
            <person name="Braich B."/>
            <person name="Kosarev P."/>
            <person name="Mahmoud A."/>
            <person name="Hajiyev E."/>
            <person name="Babayeva S."/>
            <person name="Izzatullayeva V."/>
            <person name="Mammadov A."/>
            <person name="Mammadov A."/>
            <person name="Sharifova S."/>
            <person name="Ojaghi J."/>
            <person name="Eynullazada K."/>
            <person name="Bayramov B."/>
            <person name="Abdulazimova A."/>
            <person name="Shahmuradov I."/>
        </authorList>
    </citation>
    <scope>NUCLEOTIDE SEQUENCE [LARGE SCALE GENOMIC DNA]</scope>
    <source>
        <strain evidence="3">cv. AG2017</strain>
        <tissue evidence="2">Leaf</tissue>
    </source>
</reference>
<evidence type="ECO:0000313" key="2">
    <source>
        <dbReference type="EMBL" id="PKI53075.1"/>
    </source>
</evidence>
<sequence>MGSHRRPLRLRLLALATSAKRVAASTSPSKVNGDLNIVGYPNPQPRGPEIYLSSCICRRQRSLRIWYAGIAENWIDYFITDL</sequence>
<dbReference type="EMBL" id="PGOL01001886">
    <property type="protein sequence ID" value="PKI53075.1"/>
    <property type="molecule type" value="Genomic_DNA"/>
</dbReference>
<accession>A0A2I0J9Y5</accession>
<evidence type="ECO:0000256" key="1">
    <source>
        <dbReference type="SAM" id="SignalP"/>
    </source>
</evidence>
<dbReference type="Proteomes" id="UP000233551">
    <property type="component" value="Unassembled WGS sequence"/>
</dbReference>
<dbReference type="AlphaFoldDB" id="A0A2I0J9Y5"/>
<keyword evidence="1" id="KW-0732">Signal</keyword>
<evidence type="ECO:0000313" key="3">
    <source>
        <dbReference type="Proteomes" id="UP000233551"/>
    </source>
</evidence>